<keyword evidence="1" id="KW-0812">Transmembrane</keyword>
<keyword evidence="1" id="KW-0472">Membrane</keyword>
<accession>A0ABW1Z335</accession>
<sequence>MGRRTTAEAQRDALCLADLRACDGSLTSLSGEGIDSTASGSYISAMRILLRLATFCLSLVLLTGVLAHDLAAANMSLHMSGVISSATMEEDDTCTACLQEDQGEVVCDIDCTAPLLLNSQMLQSQPESVQRFFAPVPGDLGLAGVNLGSDPNPPRTTSLS</sequence>
<comment type="caution">
    <text evidence="2">The sequence shown here is derived from an EMBL/GenBank/DDBJ whole genome shotgun (WGS) entry which is preliminary data.</text>
</comment>
<keyword evidence="1" id="KW-1133">Transmembrane helix</keyword>
<dbReference type="EMBL" id="JBHSWA010000005">
    <property type="protein sequence ID" value="MFC6643967.1"/>
    <property type="molecule type" value="Genomic_DNA"/>
</dbReference>
<name>A0ABW1Z335_9RHOB</name>
<gene>
    <name evidence="2" type="ORF">ACFQAU_21875</name>
</gene>
<evidence type="ECO:0000313" key="3">
    <source>
        <dbReference type="Proteomes" id="UP001596403"/>
    </source>
</evidence>
<dbReference type="RefSeq" id="WP_240791664.1">
    <property type="nucleotide sequence ID" value="NZ_JBHSWA010000005.1"/>
</dbReference>
<proteinExistence type="predicted"/>
<evidence type="ECO:0000313" key="2">
    <source>
        <dbReference type="EMBL" id="MFC6643967.1"/>
    </source>
</evidence>
<protein>
    <submittedName>
        <fullName evidence="2">Uncharacterized protein</fullName>
    </submittedName>
</protein>
<dbReference type="Proteomes" id="UP001596403">
    <property type="component" value="Unassembled WGS sequence"/>
</dbReference>
<keyword evidence="3" id="KW-1185">Reference proteome</keyword>
<organism evidence="2 3">
    <name type="scientific">Sulfitobacter profundi</name>
    <dbReference type="NCBI Taxonomy" id="2679961"/>
    <lineage>
        <taxon>Bacteria</taxon>
        <taxon>Pseudomonadati</taxon>
        <taxon>Pseudomonadota</taxon>
        <taxon>Alphaproteobacteria</taxon>
        <taxon>Rhodobacterales</taxon>
        <taxon>Roseobacteraceae</taxon>
        <taxon>Sulfitobacter</taxon>
    </lineage>
</organism>
<reference evidence="3" key="1">
    <citation type="journal article" date="2019" name="Int. J. Syst. Evol. Microbiol.">
        <title>The Global Catalogue of Microorganisms (GCM) 10K type strain sequencing project: providing services to taxonomists for standard genome sequencing and annotation.</title>
        <authorList>
            <consortium name="The Broad Institute Genomics Platform"/>
            <consortium name="The Broad Institute Genome Sequencing Center for Infectious Disease"/>
            <person name="Wu L."/>
            <person name="Ma J."/>
        </authorList>
    </citation>
    <scope>NUCLEOTIDE SEQUENCE [LARGE SCALE GENOMIC DNA]</scope>
    <source>
        <strain evidence="3">NBRC 111368</strain>
    </source>
</reference>
<evidence type="ECO:0000256" key="1">
    <source>
        <dbReference type="SAM" id="Phobius"/>
    </source>
</evidence>
<feature type="transmembrane region" description="Helical" evidence="1">
    <location>
        <begin position="48"/>
        <end position="67"/>
    </location>
</feature>